<dbReference type="InterPro" id="IPR036388">
    <property type="entry name" value="WH-like_DNA-bd_sf"/>
</dbReference>
<dbReference type="GO" id="GO:0045892">
    <property type="term" value="P:negative regulation of DNA-templated transcription"/>
    <property type="evidence" value="ECO:0007669"/>
    <property type="project" value="InterPro"/>
</dbReference>
<accession>A0A1G2T566</accession>
<dbReference type="SUPFAM" id="SSF46785">
    <property type="entry name" value="Winged helix' DNA-binding domain"/>
    <property type="match status" value="1"/>
</dbReference>
<dbReference type="GO" id="GO:0004252">
    <property type="term" value="F:serine-type endopeptidase activity"/>
    <property type="evidence" value="ECO:0007669"/>
    <property type="project" value="InterPro"/>
</dbReference>
<keyword evidence="11" id="KW-0742">SOS response</keyword>
<evidence type="ECO:0000256" key="4">
    <source>
        <dbReference type="ARBA" id="ARBA00022763"/>
    </source>
</evidence>
<dbReference type="InterPro" id="IPR006197">
    <property type="entry name" value="Peptidase_S24_LexA"/>
</dbReference>
<keyword evidence="4" id="KW-0227">DNA damage</keyword>
<proteinExistence type="inferred from homology"/>
<dbReference type="InterPro" id="IPR050077">
    <property type="entry name" value="LexA_repressor"/>
</dbReference>
<evidence type="ECO:0000256" key="11">
    <source>
        <dbReference type="ARBA" id="ARBA00023236"/>
    </source>
</evidence>
<dbReference type="NCBIfam" id="TIGR00498">
    <property type="entry name" value="lexA"/>
    <property type="match status" value="1"/>
</dbReference>
<comment type="similarity">
    <text evidence="1 12">Belongs to the peptidase S24 family.</text>
</comment>
<dbReference type="PANTHER" id="PTHR33516">
    <property type="entry name" value="LEXA REPRESSOR"/>
    <property type="match status" value="1"/>
</dbReference>
<dbReference type="EMBL" id="MHVJ01000002">
    <property type="protein sequence ID" value="OHA92425.1"/>
    <property type="molecule type" value="Genomic_DNA"/>
</dbReference>
<keyword evidence="5 12" id="KW-0378">Hydrolase</keyword>
<evidence type="ECO:0000259" key="13">
    <source>
        <dbReference type="Pfam" id="PF00717"/>
    </source>
</evidence>
<dbReference type="AlphaFoldDB" id="A0A1G2T566"/>
<dbReference type="PRINTS" id="PR00726">
    <property type="entry name" value="LEXASERPTASE"/>
</dbReference>
<dbReference type="GO" id="GO:0006260">
    <property type="term" value="P:DNA replication"/>
    <property type="evidence" value="ECO:0007669"/>
    <property type="project" value="UniProtKB-KW"/>
</dbReference>
<evidence type="ECO:0000313" key="15">
    <source>
        <dbReference type="Proteomes" id="UP000178612"/>
    </source>
</evidence>
<reference evidence="14 15" key="1">
    <citation type="journal article" date="2016" name="Nat. Commun.">
        <title>Thousands of microbial genomes shed light on interconnected biogeochemical processes in an aquifer system.</title>
        <authorList>
            <person name="Anantharaman K."/>
            <person name="Brown C.T."/>
            <person name="Hug L.A."/>
            <person name="Sharon I."/>
            <person name="Castelle C.J."/>
            <person name="Probst A.J."/>
            <person name="Thomas B.C."/>
            <person name="Singh A."/>
            <person name="Wilkins M.J."/>
            <person name="Karaoz U."/>
            <person name="Brodie E.L."/>
            <person name="Williams K.H."/>
            <person name="Hubbard S.S."/>
            <person name="Banfield J.F."/>
        </authorList>
    </citation>
    <scope>NUCLEOTIDE SEQUENCE [LARGE SCALE GENOMIC DNA]</scope>
</reference>
<dbReference type="GO" id="GO:0003677">
    <property type="term" value="F:DNA binding"/>
    <property type="evidence" value="ECO:0007669"/>
    <property type="project" value="UniProtKB-KW"/>
</dbReference>
<evidence type="ECO:0000256" key="1">
    <source>
        <dbReference type="ARBA" id="ARBA00007484"/>
    </source>
</evidence>
<evidence type="ECO:0000256" key="6">
    <source>
        <dbReference type="ARBA" id="ARBA00022813"/>
    </source>
</evidence>
<keyword evidence="10" id="KW-0234">DNA repair</keyword>
<dbReference type="Gene3D" id="1.10.10.10">
    <property type="entry name" value="Winged helix-like DNA-binding domain superfamily/Winged helix DNA-binding domain"/>
    <property type="match status" value="1"/>
</dbReference>
<dbReference type="InterPro" id="IPR036390">
    <property type="entry name" value="WH_DNA-bd_sf"/>
</dbReference>
<feature type="domain" description="Peptidase S24/S26A/S26B/S26C" evidence="13">
    <location>
        <begin position="68"/>
        <end position="172"/>
    </location>
</feature>
<dbReference type="SUPFAM" id="SSF51306">
    <property type="entry name" value="LexA/Signal peptidase"/>
    <property type="match status" value="1"/>
</dbReference>
<evidence type="ECO:0000256" key="9">
    <source>
        <dbReference type="ARBA" id="ARBA00023163"/>
    </source>
</evidence>
<evidence type="ECO:0000256" key="7">
    <source>
        <dbReference type="ARBA" id="ARBA00023015"/>
    </source>
</evidence>
<evidence type="ECO:0000256" key="2">
    <source>
        <dbReference type="ARBA" id="ARBA00022491"/>
    </source>
</evidence>
<evidence type="ECO:0000256" key="8">
    <source>
        <dbReference type="ARBA" id="ARBA00023125"/>
    </source>
</evidence>
<dbReference type="Gene3D" id="2.10.109.10">
    <property type="entry name" value="Umud Fragment, subunit A"/>
    <property type="match status" value="1"/>
</dbReference>
<dbReference type="GO" id="GO:0006281">
    <property type="term" value="P:DNA repair"/>
    <property type="evidence" value="ECO:0007669"/>
    <property type="project" value="UniProtKB-KW"/>
</dbReference>
<evidence type="ECO:0000256" key="5">
    <source>
        <dbReference type="ARBA" id="ARBA00022801"/>
    </source>
</evidence>
<keyword evidence="9" id="KW-0804">Transcription</keyword>
<gene>
    <name evidence="14" type="ORF">A2758_03245</name>
</gene>
<dbReference type="CDD" id="cd06529">
    <property type="entry name" value="S24_LexA-like"/>
    <property type="match status" value="1"/>
</dbReference>
<evidence type="ECO:0000313" key="14">
    <source>
        <dbReference type="EMBL" id="OHA92425.1"/>
    </source>
</evidence>
<keyword evidence="6 12" id="KW-0068">Autocatalytic cleavage</keyword>
<keyword evidence="3" id="KW-0235">DNA replication</keyword>
<dbReference type="Pfam" id="PF00717">
    <property type="entry name" value="Peptidase_S24"/>
    <property type="match status" value="1"/>
</dbReference>
<sequence>MHTSKEKIYTFYKEHRRMPSYSEIGKLVGFASKNAVSRLVQKLIKEGAVSKDTQGRLLPMRAQGEIQMLGLVEAGFPAVAEAELADTITLDEYLIDNREASFLLRVKGDSMIDAGIQEGDLVLVERGREVRQGDIVIAEVDGEWTMKYYRTKAGKVYLEPANKNYPLIFPTQALNIAAIVRAVIRKY</sequence>
<dbReference type="Proteomes" id="UP000178612">
    <property type="component" value="Unassembled WGS sequence"/>
</dbReference>
<dbReference type="InterPro" id="IPR015927">
    <property type="entry name" value="Peptidase_S24_S26A/B/C"/>
</dbReference>
<dbReference type="InterPro" id="IPR006200">
    <property type="entry name" value="LexA"/>
</dbReference>
<dbReference type="PANTHER" id="PTHR33516:SF2">
    <property type="entry name" value="LEXA REPRESSOR-RELATED"/>
    <property type="match status" value="1"/>
</dbReference>
<keyword evidence="7" id="KW-0805">Transcription regulation</keyword>
<protein>
    <submittedName>
        <fullName evidence="14">Repressor LexA</fullName>
    </submittedName>
</protein>
<dbReference type="InterPro" id="IPR036286">
    <property type="entry name" value="LexA/Signal_pep-like_sf"/>
</dbReference>
<dbReference type="InterPro" id="IPR039418">
    <property type="entry name" value="LexA-like"/>
</dbReference>
<keyword evidence="2" id="KW-0678">Repressor</keyword>
<evidence type="ECO:0000256" key="3">
    <source>
        <dbReference type="ARBA" id="ARBA00022705"/>
    </source>
</evidence>
<evidence type="ECO:0000256" key="12">
    <source>
        <dbReference type="RuleBase" id="RU003991"/>
    </source>
</evidence>
<name>A0A1G2T566_9BACT</name>
<comment type="caution">
    <text evidence="14">The sequence shown here is derived from an EMBL/GenBank/DDBJ whole genome shotgun (WGS) entry which is preliminary data.</text>
</comment>
<dbReference type="GO" id="GO:0009432">
    <property type="term" value="P:SOS response"/>
    <property type="evidence" value="ECO:0007669"/>
    <property type="project" value="UniProtKB-KW"/>
</dbReference>
<keyword evidence="8" id="KW-0238">DNA-binding</keyword>
<organism evidence="14 15">
    <name type="scientific">Candidatus Zambryskibacteria bacterium RIFCSPHIGHO2_01_FULL_49_18</name>
    <dbReference type="NCBI Taxonomy" id="1802740"/>
    <lineage>
        <taxon>Bacteria</taxon>
        <taxon>Candidatus Zambryskiibacteriota</taxon>
    </lineage>
</organism>
<evidence type="ECO:0000256" key="10">
    <source>
        <dbReference type="ARBA" id="ARBA00023204"/>
    </source>
</evidence>